<dbReference type="EMBL" id="JAPDMQ010000222">
    <property type="protein sequence ID" value="KAK0530155.1"/>
    <property type="molecule type" value="Genomic_DNA"/>
</dbReference>
<keyword evidence="4" id="KW-1185">Reference proteome</keyword>
<comment type="caution">
    <text evidence="3">The sequence shown here is derived from an EMBL/GenBank/DDBJ whole genome shotgun (WGS) entry which is preliminary data.</text>
</comment>
<evidence type="ECO:0000313" key="4">
    <source>
        <dbReference type="Proteomes" id="UP001176521"/>
    </source>
</evidence>
<accession>A0AAN6GBV1</accession>
<proteinExistence type="predicted"/>
<name>A0AAN6GBV1_9BASI</name>
<keyword evidence="2" id="KW-0472">Membrane</keyword>
<keyword evidence="2" id="KW-0812">Transmembrane</keyword>
<feature type="transmembrane region" description="Helical" evidence="2">
    <location>
        <begin position="20"/>
        <end position="37"/>
    </location>
</feature>
<feature type="transmembrane region" description="Helical" evidence="2">
    <location>
        <begin position="83"/>
        <end position="104"/>
    </location>
</feature>
<feature type="transmembrane region" description="Helical" evidence="2">
    <location>
        <begin position="182"/>
        <end position="202"/>
    </location>
</feature>
<keyword evidence="2" id="KW-1133">Transmembrane helix</keyword>
<feature type="compositionally biased region" description="Low complexity" evidence="1">
    <location>
        <begin position="359"/>
        <end position="370"/>
    </location>
</feature>
<feature type="transmembrane region" description="Helical" evidence="2">
    <location>
        <begin position="495"/>
        <end position="519"/>
    </location>
</feature>
<evidence type="ECO:0000256" key="2">
    <source>
        <dbReference type="SAM" id="Phobius"/>
    </source>
</evidence>
<sequence>MGTATPSLPADAPVEYVDLIYIPFFLFLGSLFFGPWLRRTIAIRAALKRYDALPIPERSSGGGRQTSRSSSHLDTAEKLVRKALGPLAILVPAFLAALHILAVLRRTSVYDTLCEEGKTIAAGALLSLIPPFNHALRLRLLSRRDPPARGNAQRCWLVSRRDGRADGNALIKRNGADGGFRVSMRCGSVTVGIGLACALGLLTTRTGMLVPIIAASCQTLLWADPHGMTIQAVMGTIYLLNGVNVLMSFFSKGWLRWLAQALLHPDPAGAQGKPQWLVVTACAVACVSCLAPIRMVLNAAANVDLLALDLNGPSTPAIAVADEDEEDEETDVRAAEEVLPLHHKPIDVQSELEPDPAGSSSSSSDTQASSKADGDDWIVEDEEGRRWVPVTPFPPHWIAPAPGFCAFSPLLAARFTRTQRVLSPGYAPQDLPYYTAALHGFRHGLLAGHALLLIVILATFRESWKINGDVFLPWMRPVSLGTLLLDPRVRYEAEAVVGLAGVTLLWTLCGVVGMLVALLRAGKQRGGSDEVSRMWEAKDPIWG</sequence>
<feature type="transmembrane region" description="Helical" evidence="2">
    <location>
        <begin position="443"/>
        <end position="460"/>
    </location>
</feature>
<reference evidence="3" key="1">
    <citation type="journal article" date="2023" name="PhytoFront">
        <title>Draft Genome Resources of Seven Strains of Tilletia horrida, Causal Agent of Kernel Smut of Rice.</title>
        <authorList>
            <person name="Khanal S."/>
            <person name="Antony Babu S."/>
            <person name="Zhou X.G."/>
        </authorList>
    </citation>
    <scope>NUCLEOTIDE SEQUENCE</scope>
    <source>
        <strain evidence="3">TX3</strain>
    </source>
</reference>
<dbReference type="AlphaFoldDB" id="A0AAN6GBV1"/>
<protein>
    <submittedName>
        <fullName evidence="3">Uncharacterized protein</fullName>
    </submittedName>
</protein>
<dbReference type="Proteomes" id="UP001176521">
    <property type="component" value="Unassembled WGS sequence"/>
</dbReference>
<feature type="transmembrane region" description="Helical" evidence="2">
    <location>
        <begin position="237"/>
        <end position="255"/>
    </location>
</feature>
<evidence type="ECO:0000256" key="1">
    <source>
        <dbReference type="SAM" id="MobiDB-lite"/>
    </source>
</evidence>
<organism evidence="3 4">
    <name type="scientific">Tilletia horrida</name>
    <dbReference type="NCBI Taxonomy" id="155126"/>
    <lineage>
        <taxon>Eukaryota</taxon>
        <taxon>Fungi</taxon>
        <taxon>Dikarya</taxon>
        <taxon>Basidiomycota</taxon>
        <taxon>Ustilaginomycotina</taxon>
        <taxon>Exobasidiomycetes</taxon>
        <taxon>Tilletiales</taxon>
        <taxon>Tilletiaceae</taxon>
        <taxon>Tilletia</taxon>
    </lineage>
</organism>
<feature type="region of interest" description="Disordered" evidence="1">
    <location>
        <begin position="344"/>
        <end position="376"/>
    </location>
</feature>
<gene>
    <name evidence="3" type="ORF">OC842_004015</name>
</gene>
<evidence type="ECO:0000313" key="3">
    <source>
        <dbReference type="EMBL" id="KAK0530155.1"/>
    </source>
</evidence>
<feature type="transmembrane region" description="Helical" evidence="2">
    <location>
        <begin position="119"/>
        <end position="136"/>
    </location>
</feature>